<dbReference type="AlphaFoldDB" id="A0A643FCX9"/>
<protein>
    <recommendedName>
        <fullName evidence="4">Lipoprotein</fullName>
    </recommendedName>
</protein>
<keyword evidence="1" id="KW-0732">Signal</keyword>
<organism evidence="2 3">
    <name type="scientific">Ideonella dechloratans</name>
    <dbReference type="NCBI Taxonomy" id="36863"/>
    <lineage>
        <taxon>Bacteria</taxon>
        <taxon>Pseudomonadati</taxon>
        <taxon>Pseudomonadota</taxon>
        <taxon>Betaproteobacteria</taxon>
        <taxon>Burkholderiales</taxon>
        <taxon>Sphaerotilaceae</taxon>
        <taxon>Ideonella</taxon>
    </lineage>
</organism>
<dbReference type="PROSITE" id="PS51257">
    <property type="entry name" value="PROKAR_LIPOPROTEIN"/>
    <property type="match status" value="1"/>
</dbReference>
<evidence type="ECO:0000256" key="1">
    <source>
        <dbReference type="SAM" id="SignalP"/>
    </source>
</evidence>
<accession>A0A643FCX9</accession>
<proteinExistence type="predicted"/>
<feature type="signal peptide" evidence="1">
    <location>
        <begin position="1"/>
        <end position="20"/>
    </location>
</feature>
<name>A0A643FCX9_IDEDE</name>
<evidence type="ECO:0000313" key="2">
    <source>
        <dbReference type="EMBL" id="KAB0583031.1"/>
    </source>
</evidence>
<keyword evidence="3" id="KW-1185">Reference proteome</keyword>
<gene>
    <name evidence="2" type="ORF">F7Q92_09875</name>
</gene>
<dbReference type="OrthoDB" id="9152557at2"/>
<evidence type="ECO:0000313" key="3">
    <source>
        <dbReference type="Proteomes" id="UP000430120"/>
    </source>
</evidence>
<reference evidence="2 3" key="1">
    <citation type="submission" date="2019-09" db="EMBL/GenBank/DDBJ databases">
        <title>Draft genome sequences of 48 bacterial type strains from the CCUG.</title>
        <authorList>
            <person name="Tunovic T."/>
            <person name="Pineiro-Iglesias B."/>
            <person name="Unosson C."/>
            <person name="Inganas E."/>
            <person name="Ohlen M."/>
            <person name="Cardew S."/>
            <person name="Jensie-Markopoulos S."/>
            <person name="Salva-Serra F."/>
            <person name="Jaen-Luchoro D."/>
            <person name="Karlsson R."/>
            <person name="Svensson-Stadler L."/>
            <person name="Chun J."/>
            <person name="Moore E."/>
        </authorList>
    </citation>
    <scope>NUCLEOTIDE SEQUENCE [LARGE SCALE GENOMIC DNA]</scope>
    <source>
        <strain evidence="2 3">CCUG 30977</strain>
    </source>
</reference>
<comment type="caution">
    <text evidence="2">The sequence shown here is derived from an EMBL/GenBank/DDBJ whole genome shotgun (WGS) entry which is preliminary data.</text>
</comment>
<evidence type="ECO:0008006" key="4">
    <source>
        <dbReference type="Google" id="ProtNLM"/>
    </source>
</evidence>
<dbReference type="RefSeq" id="WP_151123983.1">
    <property type="nucleotide sequence ID" value="NZ_CP088081.1"/>
</dbReference>
<feature type="chain" id="PRO_5025038824" description="Lipoprotein" evidence="1">
    <location>
        <begin position="21"/>
        <end position="189"/>
    </location>
</feature>
<dbReference type="EMBL" id="VZPB01000019">
    <property type="protein sequence ID" value="KAB0583031.1"/>
    <property type="molecule type" value="Genomic_DNA"/>
</dbReference>
<sequence length="189" mass="19931">MSLNIPRRALPVLLIPLALAGCGKVQEAASEKAAEKMIEATINKDGSNAKVDIHDGGVKVQGTDEKGQSFNMEMGSASISEKDLGIPFYPGATVAPNQSSRFVNGGNEMLQVELNSPDDAKKVSDWYRAQLKGSTEGKMVMDQTDAQGMSMTITDSKTESSMIIGVKATEGQPGSTISLVHSRKAAAKG</sequence>
<dbReference type="Proteomes" id="UP000430120">
    <property type="component" value="Unassembled WGS sequence"/>
</dbReference>